<comment type="caution">
    <text evidence="1">The sequence shown here is derived from an EMBL/GenBank/DDBJ whole genome shotgun (WGS) entry which is preliminary data.</text>
</comment>
<organism evidence="1 2">
    <name type="scientific">Halocaridina rubra</name>
    <name type="common">Hawaiian red shrimp</name>
    <dbReference type="NCBI Taxonomy" id="373956"/>
    <lineage>
        <taxon>Eukaryota</taxon>
        <taxon>Metazoa</taxon>
        <taxon>Ecdysozoa</taxon>
        <taxon>Arthropoda</taxon>
        <taxon>Crustacea</taxon>
        <taxon>Multicrustacea</taxon>
        <taxon>Malacostraca</taxon>
        <taxon>Eumalacostraca</taxon>
        <taxon>Eucarida</taxon>
        <taxon>Decapoda</taxon>
        <taxon>Pleocyemata</taxon>
        <taxon>Caridea</taxon>
        <taxon>Atyoidea</taxon>
        <taxon>Atyidae</taxon>
        <taxon>Halocaridina</taxon>
    </lineage>
</organism>
<reference evidence="1 2" key="1">
    <citation type="submission" date="2023-11" db="EMBL/GenBank/DDBJ databases">
        <title>Halocaridina rubra genome assembly.</title>
        <authorList>
            <person name="Smith C."/>
        </authorList>
    </citation>
    <scope>NUCLEOTIDE SEQUENCE [LARGE SCALE GENOMIC DNA]</scope>
    <source>
        <strain evidence="1">EP-1</strain>
        <tissue evidence="1">Whole</tissue>
    </source>
</reference>
<protein>
    <submittedName>
        <fullName evidence="1">Uncharacterized protein</fullName>
    </submittedName>
</protein>
<proteinExistence type="predicted"/>
<feature type="non-terminal residue" evidence="1">
    <location>
        <position position="114"/>
    </location>
</feature>
<evidence type="ECO:0000313" key="2">
    <source>
        <dbReference type="Proteomes" id="UP001381693"/>
    </source>
</evidence>
<gene>
    <name evidence="1" type="ORF">SK128_024720</name>
</gene>
<name>A0AAN8WKE1_HALRR</name>
<dbReference type="EMBL" id="JAXCGZ010021146">
    <property type="protein sequence ID" value="KAK7058690.1"/>
    <property type="molecule type" value="Genomic_DNA"/>
</dbReference>
<evidence type="ECO:0000313" key="1">
    <source>
        <dbReference type="EMBL" id="KAK7058690.1"/>
    </source>
</evidence>
<keyword evidence="2" id="KW-1185">Reference proteome</keyword>
<sequence length="114" mass="12390">MSYILPSESAKDFPSLFTLLDKHIRKGEETVGIEGYGISMTTLEEVFLALSDENGEDPRSVDGLGQQLFRDKSASLSQKERTSSSLSLKNGTLAKANVNTQKDASGYAIESVEI</sequence>
<accession>A0AAN8WKE1</accession>
<dbReference type="Proteomes" id="UP001381693">
    <property type="component" value="Unassembled WGS sequence"/>
</dbReference>
<dbReference type="AlphaFoldDB" id="A0AAN8WKE1"/>